<evidence type="ECO:0000256" key="6">
    <source>
        <dbReference type="ARBA" id="ARBA00022729"/>
    </source>
</evidence>
<comment type="catalytic activity">
    <reaction evidence="9">
        <text>cutin + H2O = cutin monomers.</text>
        <dbReference type="EC" id="3.1.1.74"/>
    </reaction>
</comment>
<name>A0ABQ8GCC7_9PEZI</name>
<dbReference type="EC" id="3.1.1.74" evidence="3"/>
<organism evidence="11 12">
    <name type="scientific">Macrophomina phaseolina</name>
    <dbReference type="NCBI Taxonomy" id="35725"/>
    <lineage>
        <taxon>Eukaryota</taxon>
        <taxon>Fungi</taxon>
        <taxon>Dikarya</taxon>
        <taxon>Ascomycota</taxon>
        <taxon>Pezizomycotina</taxon>
        <taxon>Dothideomycetes</taxon>
        <taxon>Dothideomycetes incertae sedis</taxon>
        <taxon>Botryosphaeriales</taxon>
        <taxon>Botryosphaeriaceae</taxon>
        <taxon>Macrophomina</taxon>
    </lineage>
</organism>
<evidence type="ECO:0000256" key="4">
    <source>
        <dbReference type="ARBA" id="ARBA00022487"/>
    </source>
</evidence>
<dbReference type="EMBL" id="JAGTJR010000012">
    <property type="protein sequence ID" value="KAH7051138.1"/>
    <property type="molecule type" value="Genomic_DNA"/>
</dbReference>
<comment type="subcellular location">
    <subcellularLocation>
        <location evidence="1">Secreted</location>
    </subcellularLocation>
</comment>
<keyword evidence="6 10" id="KW-0732">Signal</keyword>
<dbReference type="Gene3D" id="3.40.50.1820">
    <property type="entry name" value="alpha/beta hydrolase"/>
    <property type="match status" value="1"/>
</dbReference>
<comment type="caution">
    <text evidence="11">The sequence shown here is derived from an EMBL/GenBank/DDBJ whole genome shotgun (WGS) entry which is preliminary data.</text>
</comment>
<dbReference type="Proteomes" id="UP000774617">
    <property type="component" value="Unassembled WGS sequence"/>
</dbReference>
<dbReference type="InterPro" id="IPR000675">
    <property type="entry name" value="Cutinase/axe"/>
</dbReference>
<proteinExistence type="inferred from homology"/>
<evidence type="ECO:0000256" key="9">
    <source>
        <dbReference type="ARBA" id="ARBA00034045"/>
    </source>
</evidence>
<evidence type="ECO:0000256" key="2">
    <source>
        <dbReference type="ARBA" id="ARBA00007534"/>
    </source>
</evidence>
<dbReference type="Pfam" id="PF01083">
    <property type="entry name" value="Cutinase"/>
    <property type="match status" value="1"/>
</dbReference>
<dbReference type="InterPro" id="IPR011150">
    <property type="entry name" value="Cutinase_monf"/>
</dbReference>
<gene>
    <name evidence="11" type="ORF">B0J12DRAFT_78550</name>
</gene>
<keyword evidence="7" id="KW-0378">Hydrolase</keyword>
<keyword evidence="4" id="KW-0719">Serine esterase</keyword>
<keyword evidence="8" id="KW-1015">Disulfide bond</keyword>
<reference evidence="11 12" key="1">
    <citation type="journal article" date="2021" name="Nat. Commun.">
        <title>Genetic determinants of endophytism in the Arabidopsis root mycobiome.</title>
        <authorList>
            <person name="Mesny F."/>
            <person name="Miyauchi S."/>
            <person name="Thiergart T."/>
            <person name="Pickel B."/>
            <person name="Atanasova L."/>
            <person name="Karlsson M."/>
            <person name="Huettel B."/>
            <person name="Barry K.W."/>
            <person name="Haridas S."/>
            <person name="Chen C."/>
            <person name="Bauer D."/>
            <person name="Andreopoulos W."/>
            <person name="Pangilinan J."/>
            <person name="LaButti K."/>
            <person name="Riley R."/>
            <person name="Lipzen A."/>
            <person name="Clum A."/>
            <person name="Drula E."/>
            <person name="Henrissat B."/>
            <person name="Kohler A."/>
            <person name="Grigoriev I.V."/>
            <person name="Martin F.M."/>
            <person name="Hacquard S."/>
        </authorList>
    </citation>
    <scope>NUCLEOTIDE SEQUENCE [LARGE SCALE GENOMIC DNA]</scope>
    <source>
        <strain evidence="11 12">MPI-SDFR-AT-0080</strain>
    </source>
</reference>
<dbReference type="SMART" id="SM01110">
    <property type="entry name" value="Cutinase"/>
    <property type="match status" value="1"/>
</dbReference>
<evidence type="ECO:0000256" key="1">
    <source>
        <dbReference type="ARBA" id="ARBA00004613"/>
    </source>
</evidence>
<evidence type="ECO:0000313" key="11">
    <source>
        <dbReference type="EMBL" id="KAH7051138.1"/>
    </source>
</evidence>
<evidence type="ECO:0000256" key="8">
    <source>
        <dbReference type="ARBA" id="ARBA00023157"/>
    </source>
</evidence>
<dbReference type="SUPFAM" id="SSF53474">
    <property type="entry name" value="alpha/beta-Hydrolases"/>
    <property type="match status" value="1"/>
</dbReference>
<evidence type="ECO:0000256" key="10">
    <source>
        <dbReference type="SAM" id="SignalP"/>
    </source>
</evidence>
<keyword evidence="5" id="KW-0964">Secreted</keyword>
<dbReference type="InterPro" id="IPR029058">
    <property type="entry name" value="AB_hydrolase_fold"/>
</dbReference>
<evidence type="ECO:0000256" key="5">
    <source>
        <dbReference type="ARBA" id="ARBA00022525"/>
    </source>
</evidence>
<accession>A0ABQ8GCC7</accession>
<evidence type="ECO:0000313" key="12">
    <source>
        <dbReference type="Proteomes" id="UP000774617"/>
    </source>
</evidence>
<comment type="similarity">
    <text evidence="2">Belongs to the cutinase family.</text>
</comment>
<dbReference type="PANTHER" id="PTHR48250:SF2">
    <property type="entry name" value="CUTINASE"/>
    <property type="match status" value="1"/>
</dbReference>
<evidence type="ECO:0000256" key="7">
    <source>
        <dbReference type="ARBA" id="ARBA00022801"/>
    </source>
</evidence>
<dbReference type="PROSITE" id="PS00931">
    <property type="entry name" value="CUTINASE_2"/>
    <property type="match status" value="1"/>
</dbReference>
<dbReference type="PANTHER" id="PTHR48250">
    <property type="entry name" value="CUTINASE 2-RELATED"/>
    <property type="match status" value="1"/>
</dbReference>
<keyword evidence="12" id="KW-1185">Reference proteome</keyword>
<feature type="signal peptide" evidence="10">
    <location>
        <begin position="1"/>
        <end position="18"/>
    </location>
</feature>
<evidence type="ECO:0000256" key="3">
    <source>
        <dbReference type="ARBA" id="ARBA00013095"/>
    </source>
</evidence>
<feature type="chain" id="PRO_5046458072" description="cutinase" evidence="10">
    <location>
        <begin position="19"/>
        <end position="225"/>
    </location>
</feature>
<dbReference type="PRINTS" id="PR00129">
    <property type="entry name" value="CUTINASE"/>
</dbReference>
<sequence>MKGFLNLFVTLLITVASANPIPAAVDASGGNVPALLPRAFSSSTQNDLTSGSPCKKVSLIFARGTSETGNMGSVVGPPLATNLASSIGPANLAVQGVKYAASYQGAASGDDADGAKTMAQLANDVVKKCPGTKVVLAGYSQGAQLVHKAGAQLDSETIAAVKAVTVFGDPYNGQRIQNVAAAKVKTFCRDGDAVCEGSFTINQAHLQYGSDTPAAVSFIKGKVSV</sequence>
<dbReference type="InterPro" id="IPR043579">
    <property type="entry name" value="CUTINASE_2"/>
</dbReference>
<protein>
    <recommendedName>
        <fullName evidence="3">cutinase</fullName>
        <ecNumber evidence="3">3.1.1.74</ecNumber>
    </recommendedName>
</protein>